<proteinExistence type="predicted"/>
<dbReference type="EMBL" id="JADEWC010000034">
    <property type="protein sequence ID" value="MBE9223522.1"/>
    <property type="molecule type" value="Genomic_DNA"/>
</dbReference>
<evidence type="ECO:0000313" key="1">
    <source>
        <dbReference type="EMBL" id="MBE9223522.1"/>
    </source>
</evidence>
<evidence type="ECO:0000313" key="2">
    <source>
        <dbReference type="Proteomes" id="UP000654604"/>
    </source>
</evidence>
<gene>
    <name evidence="1" type="ORF">IQ215_12525</name>
</gene>
<organism evidence="1 2">
    <name type="scientific">Cyanobacterium stanieri LEGE 03274</name>
    <dbReference type="NCBI Taxonomy" id="1828756"/>
    <lineage>
        <taxon>Bacteria</taxon>
        <taxon>Bacillati</taxon>
        <taxon>Cyanobacteriota</taxon>
        <taxon>Cyanophyceae</taxon>
        <taxon>Oscillatoriophycideae</taxon>
        <taxon>Chroococcales</taxon>
        <taxon>Geminocystaceae</taxon>
        <taxon>Cyanobacterium</taxon>
    </lineage>
</organism>
<name>A0ABR9V6K8_9CHRO</name>
<sequence>MQLSREEISYYQEQLEGCEIALRALAIIEDCEGDLEDSATDIALSIGQTPDRVDWLEGLVKRCRVAICEQDLREDLQDNYIEPAVQYLLERKICPPLLVTPVVIYAVKQGIDRFCEPLTYHLSMEK</sequence>
<protein>
    <submittedName>
        <fullName evidence="1">Uncharacterized protein</fullName>
    </submittedName>
</protein>
<keyword evidence="2" id="KW-1185">Reference proteome</keyword>
<dbReference type="Proteomes" id="UP000654604">
    <property type="component" value="Unassembled WGS sequence"/>
</dbReference>
<accession>A0ABR9V6K8</accession>
<comment type="caution">
    <text evidence="1">The sequence shown here is derived from an EMBL/GenBank/DDBJ whole genome shotgun (WGS) entry which is preliminary data.</text>
</comment>
<reference evidence="1 2" key="1">
    <citation type="submission" date="2020-10" db="EMBL/GenBank/DDBJ databases">
        <authorList>
            <person name="Castelo-Branco R."/>
            <person name="Eusebio N."/>
            <person name="Adriana R."/>
            <person name="Vieira A."/>
            <person name="Brugerolle De Fraissinette N."/>
            <person name="Rezende De Castro R."/>
            <person name="Schneider M.P."/>
            <person name="Vasconcelos V."/>
            <person name="Leao P.N."/>
        </authorList>
    </citation>
    <scope>NUCLEOTIDE SEQUENCE [LARGE SCALE GENOMIC DNA]</scope>
    <source>
        <strain evidence="1 2">LEGE 03274</strain>
    </source>
</reference>